<dbReference type="EMBL" id="AVOT02028672">
    <property type="protein sequence ID" value="MBW0521224.1"/>
    <property type="molecule type" value="Genomic_DNA"/>
</dbReference>
<proteinExistence type="predicted"/>
<evidence type="ECO:0000313" key="2">
    <source>
        <dbReference type="EMBL" id="MBW0521224.1"/>
    </source>
</evidence>
<name>A0A9Q3EHB7_9BASI</name>
<comment type="caution">
    <text evidence="2">The sequence shown here is derived from an EMBL/GenBank/DDBJ whole genome shotgun (WGS) entry which is preliminary data.</text>
</comment>
<organism evidence="2 3">
    <name type="scientific">Austropuccinia psidii MF-1</name>
    <dbReference type="NCBI Taxonomy" id="1389203"/>
    <lineage>
        <taxon>Eukaryota</taxon>
        <taxon>Fungi</taxon>
        <taxon>Dikarya</taxon>
        <taxon>Basidiomycota</taxon>
        <taxon>Pucciniomycotina</taxon>
        <taxon>Pucciniomycetes</taxon>
        <taxon>Pucciniales</taxon>
        <taxon>Sphaerophragmiaceae</taxon>
        <taxon>Austropuccinia</taxon>
    </lineage>
</organism>
<reference evidence="2" key="1">
    <citation type="submission" date="2021-03" db="EMBL/GenBank/DDBJ databases">
        <title>Draft genome sequence of rust myrtle Austropuccinia psidii MF-1, a brazilian biotype.</title>
        <authorList>
            <person name="Quecine M.C."/>
            <person name="Pachon D.M.R."/>
            <person name="Bonatelli M.L."/>
            <person name="Correr F.H."/>
            <person name="Franceschini L.M."/>
            <person name="Leite T.F."/>
            <person name="Margarido G.R.A."/>
            <person name="Almeida C.A."/>
            <person name="Ferrarezi J.A."/>
            <person name="Labate C.A."/>
        </authorList>
    </citation>
    <scope>NUCLEOTIDE SEQUENCE</scope>
    <source>
        <strain evidence="2">MF-1</strain>
    </source>
</reference>
<accession>A0A9Q3EHB7</accession>
<sequence length="273" mass="30536">MLSSGHFNPTQTYDCYKAVEGLDPACTEFFAKGKDFFEHYNPRSSRCHYCFIGKKASNLRRYLWSKKDGPFGKEFPVSEAPALDVDGRPIYSSSEVPNARIHTEGIVKRIIGIAYSPPDLDAEGSEEVEVIPNSAGHPYNDSPSQPPAKRFQSQIIPSTPRNFQPTLATITFSIPHASPHSSHTRPALNPEVRQSPIQQSINSPIVTSKQLQPVASTRRRREKLSPLLFPATQVFQCRDQWPIQVTREDSNTASENQMLWPGYLGGLIEIVGR</sequence>
<dbReference type="Proteomes" id="UP000765509">
    <property type="component" value="Unassembled WGS sequence"/>
</dbReference>
<keyword evidence="3" id="KW-1185">Reference proteome</keyword>
<dbReference type="AlphaFoldDB" id="A0A9Q3EHB7"/>
<gene>
    <name evidence="2" type="ORF">O181_060939</name>
</gene>
<protein>
    <submittedName>
        <fullName evidence="2">Uncharacterized protein</fullName>
    </submittedName>
</protein>
<evidence type="ECO:0000256" key="1">
    <source>
        <dbReference type="SAM" id="MobiDB-lite"/>
    </source>
</evidence>
<evidence type="ECO:0000313" key="3">
    <source>
        <dbReference type="Proteomes" id="UP000765509"/>
    </source>
</evidence>
<feature type="region of interest" description="Disordered" evidence="1">
    <location>
        <begin position="132"/>
        <end position="151"/>
    </location>
</feature>